<evidence type="ECO:0000313" key="3">
    <source>
        <dbReference type="Proteomes" id="UP000243459"/>
    </source>
</evidence>
<sequence>MSGPIQLELNRNSQARHLLFTNEVAKKRPGLRKQEKKKENPTQTHITRSKLQRENKILTQRAGNLTTAHEVVSLEKPSSCKKIQPLPPRRQPKSKRKKKKTQRVSLERERERDRLRFFPLGIKQ</sequence>
<dbReference type="AlphaFoldDB" id="A0A5P1F0X9"/>
<reference evidence="3" key="1">
    <citation type="journal article" date="2017" name="Nat. Commun.">
        <title>The asparagus genome sheds light on the origin and evolution of a young Y chromosome.</title>
        <authorList>
            <person name="Harkess A."/>
            <person name="Zhou J."/>
            <person name="Xu C."/>
            <person name="Bowers J.E."/>
            <person name="Van der Hulst R."/>
            <person name="Ayyampalayam S."/>
            <person name="Mercati F."/>
            <person name="Riccardi P."/>
            <person name="McKain M.R."/>
            <person name="Kakrana A."/>
            <person name="Tang H."/>
            <person name="Ray J."/>
            <person name="Groenendijk J."/>
            <person name="Arikit S."/>
            <person name="Mathioni S.M."/>
            <person name="Nakano M."/>
            <person name="Shan H."/>
            <person name="Telgmann-Rauber A."/>
            <person name="Kanno A."/>
            <person name="Yue Z."/>
            <person name="Chen H."/>
            <person name="Li W."/>
            <person name="Chen Y."/>
            <person name="Xu X."/>
            <person name="Zhang Y."/>
            <person name="Luo S."/>
            <person name="Chen H."/>
            <person name="Gao J."/>
            <person name="Mao Z."/>
            <person name="Pires J.C."/>
            <person name="Luo M."/>
            <person name="Kudrna D."/>
            <person name="Wing R.A."/>
            <person name="Meyers B.C."/>
            <person name="Yi K."/>
            <person name="Kong H."/>
            <person name="Lavrijsen P."/>
            <person name="Sunseri F."/>
            <person name="Falavigna A."/>
            <person name="Ye Y."/>
            <person name="Leebens-Mack J.H."/>
            <person name="Chen G."/>
        </authorList>
    </citation>
    <scope>NUCLEOTIDE SEQUENCE [LARGE SCALE GENOMIC DNA]</scope>
    <source>
        <strain evidence="3">cv. DH0086</strain>
    </source>
</reference>
<feature type="region of interest" description="Disordered" evidence="1">
    <location>
        <begin position="68"/>
        <end position="113"/>
    </location>
</feature>
<feature type="compositionally biased region" description="Basic residues" evidence="1">
    <location>
        <begin position="90"/>
        <end position="102"/>
    </location>
</feature>
<feature type="region of interest" description="Disordered" evidence="1">
    <location>
        <begin position="18"/>
        <end position="54"/>
    </location>
</feature>
<name>A0A5P1F0X9_ASPOF</name>
<gene>
    <name evidence="2" type="ORF">A4U43_C04F14760</name>
</gene>
<proteinExistence type="predicted"/>
<accession>A0A5P1F0X9</accession>
<evidence type="ECO:0000313" key="2">
    <source>
        <dbReference type="EMBL" id="ONK72015.1"/>
    </source>
</evidence>
<keyword evidence="3" id="KW-1185">Reference proteome</keyword>
<dbReference type="Gramene" id="ONK72015">
    <property type="protein sequence ID" value="ONK72015"/>
    <property type="gene ID" value="A4U43_C04F14760"/>
</dbReference>
<dbReference type="Proteomes" id="UP000243459">
    <property type="component" value="Chromosome 4"/>
</dbReference>
<dbReference type="EMBL" id="CM007384">
    <property type="protein sequence ID" value="ONK72015.1"/>
    <property type="molecule type" value="Genomic_DNA"/>
</dbReference>
<protein>
    <submittedName>
        <fullName evidence="2">Uncharacterized protein</fullName>
    </submittedName>
</protein>
<organism evidence="2 3">
    <name type="scientific">Asparagus officinalis</name>
    <name type="common">Garden asparagus</name>
    <dbReference type="NCBI Taxonomy" id="4686"/>
    <lineage>
        <taxon>Eukaryota</taxon>
        <taxon>Viridiplantae</taxon>
        <taxon>Streptophyta</taxon>
        <taxon>Embryophyta</taxon>
        <taxon>Tracheophyta</taxon>
        <taxon>Spermatophyta</taxon>
        <taxon>Magnoliopsida</taxon>
        <taxon>Liliopsida</taxon>
        <taxon>Asparagales</taxon>
        <taxon>Asparagaceae</taxon>
        <taxon>Asparagoideae</taxon>
        <taxon>Asparagus</taxon>
    </lineage>
</organism>
<evidence type="ECO:0000256" key="1">
    <source>
        <dbReference type="SAM" id="MobiDB-lite"/>
    </source>
</evidence>